<organism evidence="2 3">
    <name type="scientific">Pseudodesulfovibrio sediminis</name>
    <dbReference type="NCBI Taxonomy" id="2810563"/>
    <lineage>
        <taxon>Bacteria</taxon>
        <taxon>Pseudomonadati</taxon>
        <taxon>Thermodesulfobacteriota</taxon>
        <taxon>Desulfovibrionia</taxon>
        <taxon>Desulfovibrionales</taxon>
        <taxon>Desulfovibrionaceae</taxon>
    </lineage>
</organism>
<evidence type="ECO:0000256" key="1">
    <source>
        <dbReference type="SAM" id="MobiDB-lite"/>
    </source>
</evidence>
<proteinExistence type="predicted"/>
<accession>A0ABM7P227</accession>
<keyword evidence="3" id="KW-1185">Reference proteome</keyword>
<dbReference type="RefSeq" id="WP_229592465.1">
    <property type="nucleotide sequence ID" value="NZ_AP024485.1"/>
</dbReference>
<evidence type="ECO:0000313" key="3">
    <source>
        <dbReference type="Proteomes" id="UP001053296"/>
    </source>
</evidence>
<dbReference type="Proteomes" id="UP001053296">
    <property type="component" value="Chromosome"/>
</dbReference>
<evidence type="ECO:0000313" key="2">
    <source>
        <dbReference type="EMBL" id="BCS86835.1"/>
    </source>
</evidence>
<gene>
    <name evidence="2" type="ORF">PSDVSF_00770</name>
</gene>
<dbReference type="EMBL" id="AP024485">
    <property type="protein sequence ID" value="BCS86835.1"/>
    <property type="molecule type" value="Genomic_DNA"/>
</dbReference>
<protein>
    <submittedName>
        <fullName evidence="2">Uncharacterized protein</fullName>
    </submittedName>
</protein>
<feature type="region of interest" description="Disordered" evidence="1">
    <location>
        <begin position="114"/>
        <end position="162"/>
    </location>
</feature>
<reference evidence="2" key="1">
    <citation type="journal article" date="2022" name="Arch. Microbiol.">
        <title>Pseudodesulfovibrio sediminis sp. nov., a mesophilic and neutrophilic sulfate-reducing bacterium isolated from sediment of a brackish lake.</title>
        <authorList>
            <person name="Takahashi A."/>
            <person name="Kojima H."/>
            <person name="Watanabe M."/>
            <person name="Fukui M."/>
        </authorList>
    </citation>
    <scope>NUCLEOTIDE SEQUENCE</scope>
    <source>
        <strain evidence="2">SF6</strain>
    </source>
</reference>
<sequence length="268" mass="30875">MIDGGFFLVARKLFESELMDKPDLYVKLWLWMLNKANWKDHRKLKRGQFLTTIKEMREAMSYKVGYCTKTPTVGQIRSAYEAFTNSTMINTTKTTRGMIITIINYDTYQNPASYEQHNERHSEADMNNTITTHYKGKKGKKEKRDTGDPSGSPGPRPKECSSEQWGNFMVFSKQFLERQHDRLGKLVKTTDSRVLSGAKALDNLIRVQKFEQKVVFETVEWAMTNSFWQTNLLSLGSLTKNSRNGESKFTNILAARFKGVSDAHRINS</sequence>
<name>A0ABM7P227_9BACT</name>